<evidence type="ECO:0000256" key="2">
    <source>
        <dbReference type="PIRNR" id="PIRNR038972"/>
    </source>
</evidence>
<dbReference type="PROSITE" id="PS51684">
    <property type="entry name" value="SAM_MT_TRM5_TYW2"/>
    <property type="match status" value="1"/>
</dbReference>
<dbReference type="GO" id="GO:0102522">
    <property type="term" value="F:tRNA 4-demethylwyosine alpha-amino-alpha-carboxypropyltransferase activity"/>
    <property type="evidence" value="ECO:0007669"/>
    <property type="project" value="UniProtKB-EC"/>
</dbReference>
<dbReference type="SUPFAM" id="SSF53335">
    <property type="entry name" value="S-adenosyl-L-methionine-dependent methyltransferases"/>
    <property type="match status" value="1"/>
</dbReference>
<dbReference type="InterPro" id="IPR026274">
    <property type="entry name" value="tRNA_wybutosine_synth_prot_2"/>
</dbReference>
<comment type="similarity">
    <text evidence="2">Belongs to the class I-like SAM-binding methyltransferase superfamily. TRM5/TYW2 family.</text>
</comment>
<proteinExistence type="inferred from homology"/>
<organism evidence="5 6">
    <name type="scientific">Triangularia setosa</name>
    <dbReference type="NCBI Taxonomy" id="2587417"/>
    <lineage>
        <taxon>Eukaryota</taxon>
        <taxon>Fungi</taxon>
        <taxon>Dikarya</taxon>
        <taxon>Ascomycota</taxon>
        <taxon>Pezizomycotina</taxon>
        <taxon>Sordariomycetes</taxon>
        <taxon>Sordariomycetidae</taxon>
        <taxon>Sordariales</taxon>
        <taxon>Podosporaceae</taxon>
        <taxon>Triangularia</taxon>
    </lineage>
</organism>
<gene>
    <name evidence="5" type="ORF">QBC36DRAFT_230693</name>
</gene>
<comment type="subcellular location">
    <subcellularLocation>
        <location evidence="2">Cytoplasm</location>
    </subcellularLocation>
</comment>
<reference evidence="5" key="2">
    <citation type="submission" date="2023-05" db="EMBL/GenBank/DDBJ databases">
        <authorList>
            <consortium name="Lawrence Berkeley National Laboratory"/>
            <person name="Steindorff A."/>
            <person name="Hensen N."/>
            <person name="Bonometti L."/>
            <person name="Westerberg I."/>
            <person name="Brannstrom I.O."/>
            <person name="Guillou S."/>
            <person name="Cros-Aarteil S."/>
            <person name="Calhoun S."/>
            <person name="Haridas S."/>
            <person name="Kuo A."/>
            <person name="Mondo S."/>
            <person name="Pangilinan J."/>
            <person name="Riley R."/>
            <person name="Labutti K."/>
            <person name="Andreopoulos B."/>
            <person name="Lipzen A."/>
            <person name="Chen C."/>
            <person name="Yanf M."/>
            <person name="Daum C."/>
            <person name="Ng V."/>
            <person name="Clum A."/>
            <person name="Ohm R."/>
            <person name="Martin F."/>
            <person name="Silar P."/>
            <person name="Natvig D."/>
            <person name="Lalanne C."/>
            <person name="Gautier V."/>
            <person name="Ament-Velasquez S.L."/>
            <person name="Kruys A."/>
            <person name="Hutchinson M.I."/>
            <person name="Powell A.J."/>
            <person name="Barry K."/>
            <person name="Miller A.N."/>
            <person name="Grigoriev I.V."/>
            <person name="Debuchy R."/>
            <person name="Gladieux P."/>
            <person name="Thoren M.H."/>
            <person name="Johannesson H."/>
        </authorList>
    </citation>
    <scope>NUCLEOTIDE SEQUENCE</scope>
    <source>
        <strain evidence="5">CBS 892.96</strain>
    </source>
</reference>
<dbReference type="Proteomes" id="UP001302321">
    <property type="component" value="Unassembled WGS sequence"/>
</dbReference>
<dbReference type="AlphaFoldDB" id="A0AAN7AAD9"/>
<comment type="pathway">
    <text evidence="2">tRNA modification; wybutosine-tRNA(Phe) biosynthesis.</text>
</comment>
<dbReference type="GO" id="GO:0030488">
    <property type="term" value="P:tRNA methylation"/>
    <property type="evidence" value="ECO:0007669"/>
    <property type="project" value="TreeGrafter"/>
</dbReference>
<dbReference type="PIRSF" id="PIRSF038972">
    <property type="entry name" value="Trm12"/>
    <property type="match status" value="1"/>
</dbReference>
<evidence type="ECO:0000256" key="1">
    <source>
        <dbReference type="ARBA" id="ARBA00049400"/>
    </source>
</evidence>
<comment type="catalytic activity">
    <reaction evidence="1">
        <text>4-demethylwyosine(37) in tRNA(Phe) + S-adenosyl-L-methionine = 4-demethyl-7-[(3S)-3-amino-3-carboxypropyl]wyosine(37) in tRNA(Phe) + S-methyl-5'-thioadenosine + H(+)</text>
        <dbReference type="Rhea" id="RHEA:36355"/>
        <dbReference type="Rhea" id="RHEA-COMP:10164"/>
        <dbReference type="Rhea" id="RHEA-COMP:10378"/>
        <dbReference type="ChEBI" id="CHEBI:15378"/>
        <dbReference type="ChEBI" id="CHEBI:17509"/>
        <dbReference type="ChEBI" id="CHEBI:59789"/>
        <dbReference type="ChEBI" id="CHEBI:64315"/>
        <dbReference type="ChEBI" id="CHEBI:73550"/>
        <dbReference type="EC" id="2.5.1.114"/>
    </reaction>
</comment>
<keyword evidence="6" id="KW-1185">Reference proteome</keyword>
<dbReference type="InterPro" id="IPR029063">
    <property type="entry name" value="SAM-dependent_MTases_sf"/>
</dbReference>
<protein>
    <recommendedName>
        <fullName evidence="2">tRNA wybutosine-synthesizing protein 2</fullName>
        <shortName evidence="2">tRNA-yW-synthesizing protein 2</shortName>
    </recommendedName>
    <alternativeName>
        <fullName evidence="2">tRNA(Phe) (4-demethylwyosine(37)-C(7)) aminocarboxypropyltransferase</fullName>
    </alternativeName>
</protein>
<feature type="domain" description="SAM-dependent methyltransferase TRM5/TYW2-type" evidence="4">
    <location>
        <begin position="121"/>
        <end position="432"/>
    </location>
</feature>
<dbReference type="PANTHER" id="PTHR23245:SF25">
    <property type="entry name" value="TRNA WYBUTOSINE-SYNTHESIZING PROTEIN 2 HOMOLOG"/>
    <property type="match status" value="1"/>
</dbReference>
<dbReference type="GO" id="GO:0031591">
    <property type="term" value="P:wybutosine biosynthetic process"/>
    <property type="evidence" value="ECO:0007669"/>
    <property type="project" value="InterPro"/>
</dbReference>
<evidence type="ECO:0000259" key="4">
    <source>
        <dbReference type="PROSITE" id="PS51684"/>
    </source>
</evidence>
<keyword evidence="2" id="KW-0949">S-adenosyl-L-methionine</keyword>
<dbReference type="Gene3D" id="3.40.50.150">
    <property type="entry name" value="Vaccinia Virus protein VP39"/>
    <property type="match status" value="1"/>
</dbReference>
<evidence type="ECO:0000256" key="3">
    <source>
        <dbReference type="SAM" id="MobiDB-lite"/>
    </source>
</evidence>
<evidence type="ECO:0000313" key="5">
    <source>
        <dbReference type="EMBL" id="KAK4179993.1"/>
    </source>
</evidence>
<dbReference type="GO" id="GO:0008175">
    <property type="term" value="F:tRNA methyltransferase activity"/>
    <property type="evidence" value="ECO:0007669"/>
    <property type="project" value="TreeGrafter"/>
</dbReference>
<dbReference type="InterPro" id="IPR030382">
    <property type="entry name" value="MeTrfase_TRM5/TYW2"/>
</dbReference>
<accession>A0AAN7AAD9</accession>
<comment type="function">
    <text evidence="2">S-adenosyl-L-methionine-dependent transferase that acts as a component of the wybutosine biosynthesis pathway. Wybutosine is a hyper modified guanosine with a tricyclic base found at the 3'-position adjacent to the anticodon of eukaryotic phenylalanine tRNA. Catalyzes the transfer of the alpha-amino-alpha-carboxypropyl (acp) group from S-adenosyl-L-methionine to the C-7 position of 4-demethylwyosine (imG-14) to produce wybutosine-86.</text>
</comment>
<feature type="region of interest" description="Disordered" evidence="3">
    <location>
        <begin position="1"/>
        <end position="26"/>
    </location>
</feature>
<dbReference type="GO" id="GO:0008757">
    <property type="term" value="F:S-adenosylmethionine-dependent methyltransferase activity"/>
    <property type="evidence" value="ECO:0007669"/>
    <property type="project" value="InterPro"/>
</dbReference>
<dbReference type="GO" id="GO:0005737">
    <property type="term" value="C:cytoplasm"/>
    <property type="evidence" value="ECO:0007669"/>
    <property type="project" value="UniProtKB-SubCell"/>
</dbReference>
<keyword evidence="2" id="KW-0963">Cytoplasm</keyword>
<keyword evidence="2" id="KW-0808">Transferase</keyword>
<comment type="caution">
    <text evidence="5">The sequence shown here is derived from an EMBL/GenBank/DDBJ whole genome shotgun (WGS) entry which is preliminary data.</text>
</comment>
<evidence type="ECO:0000313" key="6">
    <source>
        <dbReference type="Proteomes" id="UP001302321"/>
    </source>
</evidence>
<sequence length="436" mass="48546">MTDTVIPQHPKAQVMDRRPKKKESPISSAITPWLNSLPSTLLDLLKQQTGTSTLDEAQQKLVESAPKRWVVYEPMVLLPSGSFASSPWPSFLASLNNSQKEDLWLSILDQLSPPKAPLTHLATNEGIPLLKSSPQEDNNRTQQQENILRSPTGLHLLHGRFGSPTSTSSTSFTSSLWVSTKQNSLTQTWAPLHTMFSRGNIKEKARLLSFHSTIPLGSPPLHPHRYITPSALKDSYAVDLYAGIGYFVFSYARLGLKVLCWELNPWSIEGLRRGALANKFTVRAITTPEDLQKPTKELIAGAEEQIIAFQEDNRHAARRIAELGEGGQKPKVRHVNCGFLPTSEPVWRDSFNILVQGFTSSSKPEGGWLHLHENVGVKDIEARKAQIQGLLDGWCSGRKDNTTLKANVEHVEMVKTFAPDVWHVVFDVYVSPSITN</sequence>
<keyword evidence="2" id="KW-0819">tRNA processing</keyword>
<dbReference type="EMBL" id="MU866106">
    <property type="protein sequence ID" value="KAK4179993.1"/>
    <property type="molecule type" value="Genomic_DNA"/>
</dbReference>
<reference evidence="5" key="1">
    <citation type="journal article" date="2023" name="Mol. Phylogenet. Evol.">
        <title>Genome-scale phylogeny and comparative genomics of the fungal order Sordariales.</title>
        <authorList>
            <person name="Hensen N."/>
            <person name="Bonometti L."/>
            <person name="Westerberg I."/>
            <person name="Brannstrom I.O."/>
            <person name="Guillou S."/>
            <person name="Cros-Aarteil S."/>
            <person name="Calhoun S."/>
            <person name="Haridas S."/>
            <person name="Kuo A."/>
            <person name="Mondo S."/>
            <person name="Pangilinan J."/>
            <person name="Riley R."/>
            <person name="LaButti K."/>
            <person name="Andreopoulos B."/>
            <person name="Lipzen A."/>
            <person name="Chen C."/>
            <person name="Yan M."/>
            <person name="Daum C."/>
            <person name="Ng V."/>
            <person name="Clum A."/>
            <person name="Steindorff A."/>
            <person name="Ohm R.A."/>
            <person name="Martin F."/>
            <person name="Silar P."/>
            <person name="Natvig D.O."/>
            <person name="Lalanne C."/>
            <person name="Gautier V."/>
            <person name="Ament-Velasquez S.L."/>
            <person name="Kruys A."/>
            <person name="Hutchinson M.I."/>
            <person name="Powell A.J."/>
            <person name="Barry K."/>
            <person name="Miller A.N."/>
            <person name="Grigoriev I.V."/>
            <person name="Debuchy R."/>
            <person name="Gladieux P."/>
            <person name="Hiltunen Thoren M."/>
            <person name="Johannesson H."/>
        </authorList>
    </citation>
    <scope>NUCLEOTIDE SEQUENCE</scope>
    <source>
        <strain evidence="5">CBS 892.96</strain>
    </source>
</reference>
<dbReference type="PANTHER" id="PTHR23245">
    <property type="entry name" value="TRNA METHYLTRANSFERASE"/>
    <property type="match status" value="1"/>
</dbReference>
<name>A0AAN7AAD9_9PEZI</name>